<dbReference type="EMBL" id="GBRH01191751">
    <property type="protein sequence ID" value="JAE06145.1"/>
    <property type="molecule type" value="Transcribed_RNA"/>
</dbReference>
<name>A0A0A9EZI0_ARUDO</name>
<evidence type="ECO:0000313" key="1">
    <source>
        <dbReference type="EMBL" id="JAE06145.1"/>
    </source>
</evidence>
<protein>
    <submittedName>
        <fullName evidence="1">Uncharacterized protein</fullName>
    </submittedName>
</protein>
<reference evidence="1" key="1">
    <citation type="submission" date="2014-09" db="EMBL/GenBank/DDBJ databases">
        <authorList>
            <person name="Magalhaes I.L.F."/>
            <person name="Oliveira U."/>
            <person name="Santos F.R."/>
            <person name="Vidigal T.H.D.A."/>
            <person name="Brescovit A.D."/>
            <person name="Santos A.J."/>
        </authorList>
    </citation>
    <scope>NUCLEOTIDE SEQUENCE</scope>
    <source>
        <tissue evidence="1">Shoot tissue taken approximately 20 cm above the soil surface</tissue>
    </source>
</reference>
<proteinExistence type="predicted"/>
<organism evidence="1">
    <name type="scientific">Arundo donax</name>
    <name type="common">Giant reed</name>
    <name type="synonym">Donax arundinaceus</name>
    <dbReference type="NCBI Taxonomy" id="35708"/>
    <lineage>
        <taxon>Eukaryota</taxon>
        <taxon>Viridiplantae</taxon>
        <taxon>Streptophyta</taxon>
        <taxon>Embryophyta</taxon>
        <taxon>Tracheophyta</taxon>
        <taxon>Spermatophyta</taxon>
        <taxon>Magnoliopsida</taxon>
        <taxon>Liliopsida</taxon>
        <taxon>Poales</taxon>
        <taxon>Poaceae</taxon>
        <taxon>PACMAD clade</taxon>
        <taxon>Arundinoideae</taxon>
        <taxon>Arundineae</taxon>
        <taxon>Arundo</taxon>
    </lineage>
</organism>
<sequence length="66" mass="7476">MHIHHPPIGSAFAAPWSVPSSPFSKLKQQATLMVFIVFHVSKVFDKKPVRWIGVRIKAVLSFFSSR</sequence>
<dbReference type="AlphaFoldDB" id="A0A0A9EZI0"/>
<accession>A0A0A9EZI0</accession>
<reference evidence="1" key="2">
    <citation type="journal article" date="2015" name="Data Brief">
        <title>Shoot transcriptome of the giant reed, Arundo donax.</title>
        <authorList>
            <person name="Barrero R.A."/>
            <person name="Guerrero F.D."/>
            <person name="Moolhuijzen P."/>
            <person name="Goolsby J.A."/>
            <person name="Tidwell J."/>
            <person name="Bellgard S.E."/>
            <person name="Bellgard M.I."/>
        </authorList>
    </citation>
    <scope>NUCLEOTIDE SEQUENCE</scope>
    <source>
        <tissue evidence="1">Shoot tissue taken approximately 20 cm above the soil surface</tissue>
    </source>
</reference>